<proteinExistence type="predicted"/>
<dbReference type="AlphaFoldDB" id="A0A4Z0P935"/>
<dbReference type="Proteomes" id="UP000298337">
    <property type="component" value="Unassembled WGS sequence"/>
</dbReference>
<protein>
    <submittedName>
        <fullName evidence="2">DinB family protein</fullName>
    </submittedName>
</protein>
<dbReference type="Gene3D" id="1.20.120.450">
    <property type="entry name" value="dinb family like domain"/>
    <property type="match status" value="1"/>
</dbReference>
<dbReference type="InterPro" id="IPR034660">
    <property type="entry name" value="DinB/YfiT-like"/>
</dbReference>
<organism evidence="2 3">
    <name type="scientific">Hymenobacter fodinae</name>
    <dbReference type="NCBI Taxonomy" id="2510796"/>
    <lineage>
        <taxon>Bacteria</taxon>
        <taxon>Pseudomonadati</taxon>
        <taxon>Bacteroidota</taxon>
        <taxon>Cytophagia</taxon>
        <taxon>Cytophagales</taxon>
        <taxon>Hymenobacteraceae</taxon>
        <taxon>Hymenobacter</taxon>
    </lineage>
</organism>
<gene>
    <name evidence="2" type="ORF">EU556_12310</name>
</gene>
<dbReference type="Pfam" id="PF12867">
    <property type="entry name" value="DinB_2"/>
    <property type="match status" value="1"/>
</dbReference>
<accession>A0A4Z0P935</accession>
<dbReference type="RefSeq" id="WP_135434395.1">
    <property type="nucleotide sequence ID" value="NZ_SRLA01000002.1"/>
</dbReference>
<dbReference type="EMBL" id="SRLA01000002">
    <property type="protein sequence ID" value="TGE08485.1"/>
    <property type="molecule type" value="Genomic_DNA"/>
</dbReference>
<comment type="caution">
    <text evidence="2">The sequence shown here is derived from an EMBL/GenBank/DDBJ whole genome shotgun (WGS) entry which is preliminary data.</text>
</comment>
<evidence type="ECO:0000259" key="1">
    <source>
        <dbReference type="Pfam" id="PF12867"/>
    </source>
</evidence>
<keyword evidence="3" id="KW-1185">Reference proteome</keyword>
<dbReference type="OrthoDB" id="679284at2"/>
<feature type="domain" description="DinB-like" evidence="1">
    <location>
        <begin position="16"/>
        <end position="179"/>
    </location>
</feature>
<sequence>MPNASLTDLLAHIRTELEQAFAQLDDWFAAPAAARHFRPADGGWTGDEILKHTALTNHFLLILIEKATTKALRNSAGLDLAQELGQYQFKQTLLEEVGISRSFPWVRPEHMEPRGQKSPAEVQTPLREQLQQCLRSLARLPNGEGVLYRTTMSVNGLGKLDVYEYLYFLAKHAKRHVMQLARNAAEYQQVAS</sequence>
<reference evidence="2 3" key="1">
    <citation type="submission" date="2019-04" db="EMBL/GenBank/DDBJ databases">
        <authorList>
            <person name="Feng G."/>
            <person name="Zhang J."/>
            <person name="Zhu H."/>
        </authorList>
    </citation>
    <scope>NUCLEOTIDE SEQUENCE [LARGE SCALE GENOMIC DNA]</scope>
    <source>
        <strain evidence="2 3">92R-1</strain>
    </source>
</reference>
<evidence type="ECO:0000313" key="2">
    <source>
        <dbReference type="EMBL" id="TGE08485.1"/>
    </source>
</evidence>
<evidence type="ECO:0000313" key="3">
    <source>
        <dbReference type="Proteomes" id="UP000298337"/>
    </source>
</evidence>
<dbReference type="SUPFAM" id="SSF109854">
    <property type="entry name" value="DinB/YfiT-like putative metalloenzymes"/>
    <property type="match status" value="1"/>
</dbReference>
<name>A0A4Z0P935_9BACT</name>
<dbReference type="InterPro" id="IPR024775">
    <property type="entry name" value="DinB-like"/>
</dbReference>